<name>A0ABD0PL72_CIRMR</name>
<dbReference type="Proteomes" id="UP001529510">
    <property type="component" value="Unassembled WGS sequence"/>
</dbReference>
<keyword evidence="2" id="KW-1185">Reference proteome</keyword>
<evidence type="ECO:0000313" key="2">
    <source>
        <dbReference type="Proteomes" id="UP001529510"/>
    </source>
</evidence>
<reference evidence="1 2" key="1">
    <citation type="submission" date="2024-05" db="EMBL/GenBank/DDBJ databases">
        <title>Genome sequencing and assembly of Indian major carp, Cirrhinus mrigala (Hamilton, 1822).</title>
        <authorList>
            <person name="Mohindra V."/>
            <person name="Chowdhury L.M."/>
            <person name="Lal K."/>
            <person name="Jena J.K."/>
        </authorList>
    </citation>
    <scope>NUCLEOTIDE SEQUENCE [LARGE SCALE GENOMIC DNA]</scope>
    <source>
        <strain evidence="1">CM1030</strain>
        <tissue evidence="1">Blood</tissue>
    </source>
</reference>
<comment type="caution">
    <text evidence="1">The sequence shown here is derived from an EMBL/GenBank/DDBJ whole genome shotgun (WGS) entry which is preliminary data.</text>
</comment>
<feature type="non-terminal residue" evidence="1">
    <location>
        <position position="1"/>
    </location>
</feature>
<proteinExistence type="predicted"/>
<dbReference type="InterPro" id="IPR053134">
    <property type="entry name" value="RNA-dir_DNA_polymerase"/>
</dbReference>
<dbReference type="SUPFAM" id="SSF56672">
    <property type="entry name" value="DNA/RNA polymerases"/>
    <property type="match status" value="1"/>
</dbReference>
<gene>
    <name evidence="1" type="ORF">M9458_029474</name>
</gene>
<dbReference type="PANTHER" id="PTHR24559:SF454">
    <property type="entry name" value="RIBONUCLEASE H"/>
    <property type="match status" value="1"/>
</dbReference>
<evidence type="ECO:0000313" key="1">
    <source>
        <dbReference type="EMBL" id="KAL0173506.1"/>
    </source>
</evidence>
<feature type="non-terminal residue" evidence="1">
    <location>
        <position position="95"/>
    </location>
</feature>
<dbReference type="PANTHER" id="PTHR24559">
    <property type="entry name" value="TRANSPOSON TY3-I GAG-POL POLYPROTEIN"/>
    <property type="match status" value="1"/>
</dbReference>
<organism evidence="1 2">
    <name type="scientific">Cirrhinus mrigala</name>
    <name type="common">Mrigala</name>
    <dbReference type="NCBI Taxonomy" id="683832"/>
    <lineage>
        <taxon>Eukaryota</taxon>
        <taxon>Metazoa</taxon>
        <taxon>Chordata</taxon>
        <taxon>Craniata</taxon>
        <taxon>Vertebrata</taxon>
        <taxon>Euteleostomi</taxon>
        <taxon>Actinopterygii</taxon>
        <taxon>Neopterygii</taxon>
        <taxon>Teleostei</taxon>
        <taxon>Ostariophysi</taxon>
        <taxon>Cypriniformes</taxon>
        <taxon>Cyprinidae</taxon>
        <taxon>Labeoninae</taxon>
        <taxon>Labeonini</taxon>
        <taxon>Cirrhinus</taxon>
    </lineage>
</organism>
<dbReference type="InterPro" id="IPR043502">
    <property type="entry name" value="DNA/RNA_pol_sf"/>
</dbReference>
<dbReference type="EMBL" id="JAMKFB020000015">
    <property type="protein sequence ID" value="KAL0173506.1"/>
    <property type="molecule type" value="Genomic_DNA"/>
</dbReference>
<protein>
    <submittedName>
        <fullName evidence="1">Uncharacterized protein</fullName>
    </submittedName>
</protein>
<dbReference type="Gene3D" id="3.10.10.10">
    <property type="entry name" value="HIV Type 1 Reverse Transcriptase, subunit A, domain 1"/>
    <property type="match status" value="1"/>
</dbReference>
<sequence>QTNILQHNIRTPPGIIIQQRPYHVPEAHRQAIEEEVQQLLKLGVIEPSRNPWSSPIVMVPKPDGTLHFCSEVSSGLRKKKVEAVRTVPRPKTKTQ</sequence>
<accession>A0ABD0PL72</accession>
<dbReference type="AlphaFoldDB" id="A0ABD0PL72"/>